<dbReference type="GO" id="GO:0016874">
    <property type="term" value="F:ligase activity"/>
    <property type="evidence" value="ECO:0007669"/>
    <property type="project" value="UniProtKB-KW"/>
</dbReference>
<dbReference type="InterPro" id="IPR042556">
    <property type="entry name" value="AZUL_sf"/>
</dbReference>
<dbReference type="OrthoDB" id="5981550at2759"/>
<dbReference type="InterPro" id="IPR032353">
    <property type="entry name" value="AZUL"/>
</dbReference>
<dbReference type="Pfam" id="PF16558">
    <property type="entry name" value="AZUL"/>
    <property type="match status" value="1"/>
</dbReference>
<comment type="caution">
    <text evidence="1">The sequence shown here is derived from an EMBL/GenBank/DDBJ whole genome shotgun (WGS) entry which is preliminary data.</text>
</comment>
<keyword evidence="1" id="KW-0436">Ligase</keyword>
<name>A0A7D9JBH1_PARCT</name>
<dbReference type="EMBL" id="CACRXK020014030">
    <property type="protein sequence ID" value="CAB4026134.1"/>
    <property type="molecule type" value="Genomic_DNA"/>
</dbReference>
<evidence type="ECO:0000313" key="2">
    <source>
        <dbReference type="Proteomes" id="UP001152795"/>
    </source>
</evidence>
<dbReference type="Proteomes" id="UP001152795">
    <property type="component" value="Unassembled WGS sequence"/>
</dbReference>
<gene>
    <name evidence="1" type="ORF">PACLA_8A001878</name>
</gene>
<dbReference type="AlphaFoldDB" id="A0A7D9JBH1"/>
<accession>A0A7D9JBH1</accession>
<proteinExistence type="predicted"/>
<reference evidence="1" key="1">
    <citation type="submission" date="2020-04" db="EMBL/GenBank/DDBJ databases">
        <authorList>
            <person name="Alioto T."/>
            <person name="Alioto T."/>
            <person name="Gomez Garrido J."/>
        </authorList>
    </citation>
    <scope>NUCLEOTIDE SEQUENCE</scope>
    <source>
        <strain evidence="1">A484AB</strain>
    </source>
</reference>
<dbReference type="Gene3D" id="6.10.130.10">
    <property type="entry name" value="Ubiquitin-protein ligase E3A, N-terminal zinc-binding domain (AZUL)"/>
    <property type="match status" value="1"/>
</dbReference>
<evidence type="ECO:0000313" key="1">
    <source>
        <dbReference type="EMBL" id="CAB4026134.1"/>
    </source>
</evidence>
<protein>
    <submittedName>
        <fullName evidence="1">Ubiquitin- ligase E3A isoform X2</fullName>
    </submittedName>
</protein>
<sequence length="456" mass="51684">MFSKLGGGSCDGELRPDIAECSDNGTSNRKLAFQNLLRRYYHQVTHGCGNAKCENKSCAQNRPAPVGNDEGAAIALQLVKERANLCVGELPKVSEKQKEPPKVQEKEEIFLTEEKLDEVITSCEQENNFKPLVSLLGDVFTKSASLNNSFPLQSNNDEGVDLKSVKKMYETLFNLQNSAIENTLINSLGTLSTDIEVELKRKAYVVNNTNYFKQFIIIFENPYLNQPEYLENALPCFCKAVSLLPLNIQVPLVQEWSKHSRDSLRKKVETVQHLITLRVIDGPSSNSISSTVNEDPVIAHATKCLKLFYYASLLGGKFDKLSSTEEPMAMDVGESDEDATLVKRLELDVLDCREPLLPFDEFINDPLNEEIAVDRDFTLYKTKEGFSFMECNCILTTHIKSVWMVYDNRVHMLQERRLTHIYSLLRGQQPTPYLKLTVQRDNLIQDALVNVSLNYY</sequence>
<keyword evidence="2" id="KW-1185">Reference proteome</keyword>
<organism evidence="1 2">
    <name type="scientific">Paramuricea clavata</name>
    <name type="common">Red gorgonian</name>
    <name type="synonym">Violescent sea-whip</name>
    <dbReference type="NCBI Taxonomy" id="317549"/>
    <lineage>
        <taxon>Eukaryota</taxon>
        <taxon>Metazoa</taxon>
        <taxon>Cnidaria</taxon>
        <taxon>Anthozoa</taxon>
        <taxon>Octocorallia</taxon>
        <taxon>Malacalcyonacea</taxon>
        <taxon>Plexauridae</taxon>
        <taxon>Paramuricea</taxon>
    </lineage>
</organism>